<evidence type="ECO:0000313" key="7">
    <source>
        <dbReference type="EMBL" id="MDF1586448.1"/>
    </source>
</evidence>
<keyword evidence="3" id="KW-0560">Oxidoreductase</keyword>
<evidence type="ECO:0000256" key="2">
    <source>
        <dbReference type="ARBA" id="ARBA00022723"/>
    </source>
</evidence>
<dbReference type="InterPro" id="IPR017941">
    <property type="entry name" value="Rieske_2Fe-2S"/>
</dbReference>
<keyword evidence="7" id="KW-0223">Dioxygenase</keyword>
<gene>
    <name evidence="7" type="ORF">PZ740_08625</name>
</gene>
<dbReference type="PROSITE" id="PS51296">
    <property type="entry name" value="RIESKE"/>
    <property type="match status" value="1"/>
</dbReference>
<protein>
    <submittedName>
        <fullName evidence="7">Aromatic ring-hydroxylating dioxygenase subunit alpha</fullName>
    </submittedName>
</protein>
<comment type="caution">
    <text evidence="7">The sequence shown here is derived from an EMBL/GenBank/DDBJ whole genome shotgun (WGS) entry which is preliminary data.</text>
</comment>
<keyword evidence="1" id="KW-0001">2Fe-2S</keyword>
<dbReference type="GO" id="GO:0051213">
    <property type="term" value="F:dioxygenase activity"/>
    <property type="evidence" value="ECO:0007669"/>
    <property type="project" value="UniProtKB-KW"/>
</dbReference>
<dbReference type="SUPFAM" id="SSF50022">
    <property type="entry name" value="ISP domain"/>
    <property type="match status" value="1"/>
</dbReference>
<feature type="domain" description="Rieske" evidence="6">
    <location>
        <begin position="5"/>
        <end position="107"/>
    </location>
</feature>
<keyword evidence="2" id="KW-0479">Metal-binding</keyword>
<evidence type="ECO:0000256" key="1">
    <source>
        <dbReference type="ARBA" id="ARBA00022714"/>
    </source>
</evidence>
<dbReference type="Proteomes" id="UP001301140">
    <property type="component" value="Unassembled WGS sequence"/>
</dbReference>
<dbReference type="CDD" id="cd08878">
    <property type="entry name" value="RHO_alpha_C_DMO-like"/>
    <property type="match status" value="1"/>
</dbReference>
<dbReference type="PANTHER" id="PTHR21266">
    <property type="entry name" value="IRON-SULFUR DOMAIN CONTAINING PROTEIN"/>
    <property type="match status" value="1"/>
</dbReference>
<dbReference type="Gene3D" id="2.102.10.10">
    <property type="entry name" value="Rieske [2Fe-2S] iron-sulphur domain"/>
    <property type="match status" value="1"/>
</dbReference>
<reference evidence="7 8" key="1">
    <citation type="submission" date="2023-03" db="EMBL/GenBank/DDBJ databases">
        <title>YIM 152171 draft genome.</title>
        <authorList>
            <person name="Yang Z."/>
        </authorList>
    </citation>
    <scope>NUCLEOTIDE SEQUENCE [LARGE SCALE GENOMIC DNA]</scope>
    <source>
        <strain evidence="7 8">YIM 152171</strain>
    </source>
</reference>
<dbReference type="GO" id="GO:0046872">
    <property type="term" value="F:metal ion binding"/>
    <property type="evidence" value="ECO:0007669"/>
    <property type="project" value="UniProtKB-KW"/>
</dbReference>
<organism evidence="7 8">
    <name type="scientific">Marinimicrococcus flavescens</name>
    <dbReference type="NCBI Taxonomy" id="3031815"/>
    <lineage>
        <taxon>Bacteria</taxon>
        <taxon>Pseudomonadati</taxon>
        <taxon>Pseudomonadota</taxon>
        <taxon>Alphaproteobacteria</taxon>
        <taxon>Geminicoccales</taxon>
        <taxon>Geminicoccaceae</taxon>
        <taxon>Marinimicrococcus</taxon>
    </lineage>
</organism>
<name>A0AAP4D4M9_9PROT</name>
<evidence type="ECO:0000256" key="5">
    <source>
        <dbReference type="ARBA" id="ARBA00023014"/>
    </source>
</evidence>
<dbReference type="GO" id="GO:0051537">
    <property type="term" value="F:2 iron, 2 sulfur cluster binding"/>
    <property type="evidence" value="ECO:0007669"/>
    <property type="project" value="UniProtKB-KW"/>
</dbReference>
<evidence type="ECO:0000259" key="6">
    <source>
        <dbReference type="PROSITE" id="PS51296"/>
    </source>
</evidence>
<evidence type="ECO:0000256" key="4">
    <source>
        <dbReference type="ARBA" id="ARBA00023004"/>
    </source>
</evidence>
<evidence type="ECO:0000313" key="8">
    <source>
        <dbReference type="Proteomes" id="UP001301140"/>
    </source>
</evidence>
<dbReference type="EMBL" id="JARGEQ010000083">
    <property type="protein sequence ID" value="MDF1586448.1"/>
    <property type="molecule type" value="Genomic_DNA"/>
</dbReference>
<dbReference type="InterPro" id="IPR044043">
    <property type="entry name" value="VanA_C_cat"/>
</dbReference>
<dbReference type="SUPFAM" id="SSF55961">
    <property type="entry name" value="Bet v1-like"/>
    <property type="match status" value="1"/>
</dbReference>
<keyword evidence="8" id="KW-1185">Reference proteome</keyword>
<keyword evidence="4" id="KW-0408">Iron</keyword>
<dbReference type="Pfam" id="PF00355">
    <property type="entry name" value="Rieske"/>
    <property type="match status" value="1"/>
</dbReference>
<keyword evidence="5" id="KW-0411">Iron-sulfur</keyword>
<dbReference type="Gene3D" id="3.90.380.10">
    <property type="entry name" value="Naphthalene 1,2-dioxygenase Alpha Subunit, Chain A, domain 1"/>
    <property type="match status" value="1"/>
</dbReference>
<dbReference type="PANTHER" id="PTHR21266:SF60">
    <property type="entry name" value="3-KETOSTEROID-9-ALPHA-MONOOXYGENASE, OXYGENASE COMPONENT"/>
    <property type="match status" value="1"/>
</dbReference>
<dbReference type="AlphaFoldDB" id="A0AAP4D4M9"/>
<proteinExistence type="predicted"/>
<dbReference type="InterPro" id="IPR050584">
    <property type="entry name" value="Cholesterol_7-desaturase"/>
</dbReference>
<accession>A0AAP4D4M9</accession>
<dbReference type="InterPro" id="IPR036922">
    <property type="entry name" value="Rieske_2Fe-2S_sf"/>
</dbReference>
<evidence type="ECO:0000256" key="3">
    <source>
        <dbReference type="ARBA" id="ARBA00023002"/>
    </source>
</evidence>
<dbReference type="Pfam" id="PF19112">
    <property type="entry name" value="VanA_C"/>
    <property type="match status" value="1"/>
</dbReference>
<sequence length="341" mass="38829">MRNAWYVASWSKDVGRELRPTRILGEDIVLYRTESGRPAALEDACPHRKLPLSAGKLIGDTVECGYHGLTFDCSGSCVRAPTQEGMIPKRAVVRSYPVADKWNLLWIWMGEPELANPDEIFPIENFENPSWGMTDGGEMDIACNYLYVVDNLLDPSHVAWVHVSSFAGAGTENQPLEIDTLENGVLVSRWIHDRPVPPYYADLVKFEGNCDRKQHYECQLPAIAINKSVFSPAGTGGADKPLHEKTFVNISYNFMTPIDEENTRYYWFQHRNTDPDDKAISERMLAGARMAFIEDRDILVRVQKGMAERKTPYLNLGLDAGAMRFRKLLERRMEQEQQRQV</sequence>